<gene>
    <name evidence="2" type="ORF">LTR09_003068</name>
</gene>
<evidence type="ECO:0000313" key="3">
    <source>
        <dbReference type="Proteomes" id="UP001271007"/>
    </source>
</evidence>
<dbReference type="CDD" id="cd05262">
    <property type="entry name" value="SDR_a7"/>
    <property type="match status" value="1"/>
</dbReference>
<dbReference type="InterPro" id="IPR051783">
    <property type="entry name" value="NAD(P)-dependent_oxidoreduct"/>
</dbReference>
<dbReference type="Gene3D" id="3.40.50.720">
    <property type="entry name" value="NAD(P)-binding Rossmann-like Domain"/>
    <property type="match status" value="1"/>
</dbReference>
<accession>A0AAJ0GE86</accession>
<dbReference type="Pfam" id="PF01370">
    <property type="entry name" value="Epimerase"/>
    <property type="match status" value="1"/>
</dbReference>
<feature type="domain" description="NAD-dependent epimerase/dehydratase" evidence="1">
    <location>
        <begin position="3"/>
        <end position="218"/>
    </location>
</feature>
<evidence type="ECO:0000313" key="2">
    <source>
        <dbReference type="EMBL" id="KAK3055834.1"/>
    </source>
</evidence>
<dbReference type="AlphaFoldDB" id="A0AAJ0GE86"/>
<keyword evidence="3" id="KW-1185">Reference proteome</keyword>
<organism evidence="2 3">
    <name type="scientific">Extremus antarcticus</name>
    <dbReference type="NCBI Taxonomy" id="702011"/>
    <lineage>
        <taxon>Eukaryota</taxon>
        <taxon>Fungi</taxon>
        <taxon>Dikarya</taxon>
        <taxon>Ascomycota</taxon>
        <taxon>Pezizomycotina</taxon>
        <taxon>Dothideomycetes</taxon>
        <taxon>Dothideomycetidae</taxon>
        <taxon>Mycosphaerellales</taxon>
        <taxon>Extremaceae</taxon>
        <taxon>Extremus</taxon>
    </lineage>
</organism>
<protein>
    <recommendedName>
        <fullName evidence="1">NAD-dependent epimerase/dehydratase domain-containing protein</fullName>
    </recommendedName>
</protein>
<reference evidence="2" key="1">
    <citation type="submission" date="2023-04" db="EMBL/GenBank/DDBJ databases">
        <title>Black Yeasts Isolated from many extreme environments.</title>
        <authorList>
            <person name="Coleine C."/>
            <person name="Stajich J.E."/>
            <person name="Selbmann L."/>
        </authorList>
    </citation>
    <scope>NUCLEOTIDE SEQUENCE</scope>
    <source>
        <strain evidence="2">CCFEE 5312</strain>
    </source>
</reference>
<dbReference type="GO" id="GO:0004029">
    <property type="term" value="F:aldehyde dehydrogenase (NAD+) activity"/>
    <property type="evidence" value="ECO:0007669"/>
    <property type="project" value="TreeGrafter"/>
</dbReference>
<dbReference type="InterPro" id="IPR036291">
    <property type="entry name" value="NAD(P)-bd_dom_sf"/>
</dbReference>
<dbReference type="EMBL" id="JAWDJX010000007">
    <property type="protein sequence ID" value="KAK3055834.1"/>
    <property type="molecule type" value="Genomic_DNA"/>
</dbReference>
<dbReference type="PANTHER" id="PTHR48079">
    <property type="entry name" value="PROTEIN YEEZ"/>
    <property type="match status" value="1"/>
</dbReference>
<proteinExistence type="predicted"/>
<dbReference type="InterPro" id="IPR001509">
    <property type="entry name" value="Epimerase_deHydtase"/>
</dbReference>
<dbReference type="SUPFAM" id="SSF51735">
    <property type="entry name" value="NAD(P)-binding Rossmann-fold domains"/>
    <property type="match status" value="1"/>
</dbReference>
<name>A0AAJ0GE86_9PEZI</name>
<dbReference type="Proteomes" id="UP001271007">
    <property type="component" value="Unassembled WGS sequence"/>
</dbReference>
<comment type="caution">
    <text evidence="2">The sequence shown here is derived from an EMBL/GenBank/DDBJ whole genome shotgun (WGS) entry which is preliminary data.</text>
</comment>
<dbReference type="PANTHER" id="PTHR48079:SF9">
    <property type="entry name" value="PUTATIVE-RELATED"/>
    <property type="match status" value="1"/>
</dbReference>
<sequence>MRVFVTGASGFIGKALVPELLSHGYEVVGLARSDSSAEAISKAGASVARGHLHDLETLKEGAKASDGVIHLAFMNDFSSPEAFQKATATDRAAITAMAEAMEGTNNPLVICSGTLGYPHGSVSNEDTNPAIPEGFDRDLTTSLIYRLSKEKNIRGMLMRLAPVVHGKGDAHGFVPMLGQAAQKNGVAAYPGEGSARWTACHVNDAAVAFRLAFEKGKAATTYLPIAESEVPVKDILAAIGKKLGLPVESKPTEELLPVIGFLAMLMNADTPANNEKTRRELGYEPKEVGLLGDIAANYFN</sequence>
<dbReference type="GO" id="GO:0005737">
    <property type="term" value="C:cytoplasm"/>
    <property type="evidence" value="ECO:0007669"/>
    <property type="project" value="TreeGrafter"/>
</dbReference>
<evidence type="ECO:0000259" key="1">
    <source>
        <dbReference type="Pfam" id="PF01370"/>
    </source>
</evidence>